<dbReference type="PANTHER" id="PTHR43031">
    <property type="entry name" value="FAD-DEPENDENT OXIDOREDUCTASE"/>
    <property type="match status" value="1"/>
</dbReference>
<evidence type="ECO:0000313" key="2">
    <source>
        <dbReference type="EMBL" id="OGD67404.1"/>
    </source>
</evidence>
<reference evidence="2 3" key="1">
    <citation type="journal article" date="2016" name="Nat. Commun.">
        <title>Thousands of microbial genomes shed light on interconnected biogeochemical processes in an aquifer system.</title>
        <authorList>
            <person name="Anantharaman K."/>
            <person name="Brown C.T."/>
            <person name="Hug L.A."/>
            <person name="Sharon I."/>
            <person name="Castelle C.J."/>
            <person name="Probst A.J."/>
            <person name="Thomas B.C."/>
            <person name="Singh A."/>
            <person name="Wilkins M.J."/>
            <person name="Karaoz U."/>
            <person name="Brodie E.L."/>
            <person name="Williams K.H."/>
            <person name="Hubbard S.S."/>
            <person name="Banfield J.F."/>
        </authorList>
    </citation>
    <scope>NUCLEOTIDE SEQUENCE [LARGE SCALE GENOMIC DNA]</scope>
</reference>
<dbReference type="STRING" id="1797582.A2442_02770"/>
<dbReference type="AlphaFoldDB" id="A0A1F5EJK8"/>
<dbReference type="SUPFAM" id="SSF52821">
    <property type="entry name" value="Rhodanese/Cell cycle control phosphatase"/>
    <property type="match status" value="1"/>
</dbReference>
<protein>
    <recommendedName>
        <fullName evidence="1">Rhodanese domain-containing protein</fullName>
    </recommendedName>
</protein>
<dbReference type="SMART" id="SM00450">
    <property type="entry name" value="RHOD"/>
    <property type="match status" value="1"/>
</dbReference>
<proteinExistence type="predicted"/>
<dbReference type="InterPro" id="IPR001763">
    <property type="entry name" value="Rhodanese-like_dom"/>
</dbReference>
<evidence type="ECO:0000259" key="1">
    <source>
        <dbReference type="PROSITE" id="PS50206"/>
    </source>
</evidence>
<gene>
    <name evidence="2" type="ORF">A2442_02770</name>
</gene>
<dbReference type="Gene3D" id="3.40.250.10">
    <property type="entry name" value="Rhodanese-like domain"/>
    <property type="match status" value="1"/>
</dbReference>
<feature type="domain" description="Rhodanese" evidence="1">
    <location>
        <begin position="18"/>
        <end position="100"/>
    </location>
</feature>
<dbReference type="Proteomes" id="UP000179003">
    <property type="component" value="Unassembled WGS sequence"/>
</dbReference>
<dbReference type="PROSITE" id="PS50206">
    <property type="entry name" value="RHODANESE_3"/>
    <property type="match status" value="1"/>
</dbReference>
<dbReference type="InterPro" id="IPR036873">
    <property type="entry name" value="Rhodanese-like_dom_sf"/>
</dbReference>
<sequence>MSEKIKSISAEEFKEKLGSGEFILVDVRAQSEHDQIKIAESIVVDVTSSDFLENLKKLDKSKKYLIYCASGARSGHTLSIMEEEGFAEAYDLDGGIMNYE</sequence>
<dbReference type="CDD" id="cd00158">
    <property type="entry name" value="RHOD"/>
    <property type="match status" value="1"/>
</dbReference>
<organism evidence="2 3">
    <name type="scientific">Candidatus Campbellbacteria bacterium RIFOXYC2_FULL_35_25</name>
    <dbReference type="NCBI Taxonomy" id="1797582"/>
    <lineage>
        <taxon>Bacteria</taxon>
        <taxon>Candidatus Campbelliibacteriota</taxon>
    </lineage>
</organism>
<accession>A0A1F5EJK8</accession>
<comment type="caution">
    <text evidence="2">The sequence shown here is derived from an EMBL/GenBank/DDBJ whole genome shotgun (WGS) entry which is preliminary data.</text>
</comment>
<name>A0A1F5EJK8_9BACT</name>
<dbReference type="Pfam" id="PF00581">
    <property type="entry name" value="Rhodanese"/>
    <property type="match status" value="1"/>
</dbReference>
<dbReference type="InterPro" id="IPR050229">
    <property type="entry name" value="GlpE_sulfurtransferase"/>
</dbReference>
<dbReference type="PANTHER" id="PTHR43031:SF16">
    <property type="entry name" value="OXIDOREDUCTASE"/>
    <property type="match status" value="1"/>
</dbReference>
<dbReference type="EMBL" id="MFAE01000005">
    <property type="protein sequence ID" value="OGD67404.1"/>
    <property type="molecule type" value="Genomic_DNA"/>
</dbReference>
<evidence type="ECO:0000313" key="3">
    <source>
        <dbReference type="Proteomes" id="UP000179003"/>
    </source>
</evidence>